<dbReference type="KEGG" id="csl:COCSUDRAFT_41388"/>
<gene>
    <name evidence="4" type="ORF">COCSUDRAFT_41388</name>
</gene>
<evidence type="ECO:0000259" key="2">
    <source>
        <dbReference type="PROSITE" id="PS50020"/>
    </source>
</evidence>
<organism evidence="4 5">
    <name type="scientific">Coccomyxa subellipsoidea (strain C-169)</name>
    <name type="common">Green microalga</name>
    <dbReference type="NCBI Taxonomy" id="574566"/>
    <lineage>
        <taxon>Eukaryota</taxon>
        <taxon>Viridiplantae</taxon>
        <taxon>Chlorophyta</taxon>
        <taxon>core chlorophytes</taxon>
        <taxon>Trebouxiophyceae</taxon>
        <taxon>Trebouxiophyceae incertae sedis</taxon>
        <taxon>Coccomyxaceae</taxon>
        <taxon>Coccomyxa</taxon>
        <taxon>Coccomyxa subellipsoidea</taxon>
    </lineage>
</organism>
<evidence type="ECO:0000256" key="1">
    <source>
        <dbReference type="SAM" id="MobiDB-lite"/>
    </source>
</evidence>
<dbReference type="PROSITE" id="PS50275">
    <property type="entry name" value="SAC"/>
    <property type="match status" value="1"/>
</dbReference>
<evidence type="ECO:0008006" key="6">
    <source>
        <dbReference type="Google" id="ProtNLM"/>
    </source>
</evidence>
<dbReference type="GeneID" id="17042077"/>
<dbReference type="PANTHER" id="PTHR46817">
    <property type="entry name" value="PHOSPHOINOSITIDE PHOSPHATASE SAC9-RELATED"/>
    <property type="match status" value="1"/>
</dbReference>
<dbReference type="OrthoDB" id="405996at2759"/>
<keyword evidence="5" id="KW-1185">Reference proteome</keyword>
<dbReference type="Pfam" id="PF00397">
    <property type="entry name" value="WW"/>
    <property type="match status" value="1"/>
</dbReference>
<dbReference type="EMBL" id="AGSI01000006">
    <property type="protein sequence ID" value="EIE24079.1"/>
    <property type="molecule type" value="Genomic_DNA"/>
</dbReference>
<dbReference type="PROSITE" id="PS01159">
    <property type="entry name" value="WW_DOMAIN_1"/>
    <property type="match status" value="1"/>
</dbReference>
<dbReference type="InterPro" id="IPR002013">
    <property type="entry name" value="SAC_dom"/>
</dbReference>
<dbReference type="InterPro" id="IPR001202">
    <property type="entry name" value="WW_dom"/>
</dbReference>
<feature type="region of interest" description="Disordered" evidence="1">
    <location>
        <begin position="306"/>
        <end position="334"/>
    </location>
</feature>
<dbReference type="Gene3D" id="2.20.70.10">
    <property type="match status" value="1"/>
</dbReference>
<dbReference type="SUPFAM" id="SSF51045">
    <property type="entry name" value="WW domain"/>
    <property type="match status" value="1"/>
</dbReference>
<proteinExistence type="predicted"/>
<dbReference type="PROSITE" id="PS50020">
    <property type="entry name" value="WW_DOMAIN_2"/>
    <property type="match status" value="1"/>
</dbReference>
<reference evidence="4 5" key="1">
    <citation type="journal article" date="2012" name="Genome Biol.">
        <title>The genome of the polar eukaryotic microalga coccomyxa subellipsoidea reveals traits of cold adaptation.</title>
        <authorList>
            <person name="Blanc G."/>
            <person name="Agarkova I."/>
            <person name="Grimwood J."/>
            <person name="Kuo A."/>
            <person name="Brueggeman A."/>
            <person name="Dunigan D."/>
            <person name="Gurnon J."/>
            <person name="Ladunga I."/>
            <person name="Lindquist E."/>
            <person name="Lucas S."/>
            <person name="Pangilinan J."/>
            <person name="Proschold T."/>
            <person name="Salamov A."/>
            <person name="Schmutz J."/>
            <person name="Weeks D."/>
            <person name="Yamada T."/>
            <person name="Claverie J.M."/>
            <person name="Grigoriev I."/>
            <person name="Van Etten J."/>
            <person name="Lomsadze A."/>
            <person name="Borodovsky M."/>
        </authorList>
    </citation>
    <scope>NUCLEOTIDE SEQUENCE [LARGE SCALE GENOMIC DNA]</scope>
    <source>
        <strain evidence="4 5">C-169</strain>
    </source>
</reference>
<protein>
    <recommendedName>
        <fullName evidence="6">WW domain-containing protein</fullName>
    </recommendedName>
</protein>
<dbReference type="STRING" id="574566.I0Z0B0"/>
<feature type="compositionally biased region" description="Acidic residues" evidence="1">
    <location>
        <begin position="651"/>
        <end position="665"/>
    </location>
</feature>
<evidence type="ECO:0000313" key="5">
    <source>
        <dbReference type="Proteomes" id="UP000007264"/>
    </source>
</evidence>
<feature type="region of interest" description="Disordered" evidence="1">
    <location>
        <begin position="650"/>
        <end position="674"/>
    </location>
</feature>
<dbReference type="GO" id="GO:0016791">
    <property type="term" value="F:phosphatase activity"/>
    <property type="evidence" value="ECO:0007669"/>
    <property type="project" value="InterPro"/>
</dbReference>
<evidence type="ECO:0000313" key="4">
    <source>
        <dbReference type="EMBL" id="EIE24079.1"/>
    </source>
</evidence>
<feature type="compositionally biased region" description="Low complexity" evidence="1">
    <location>
        <begin position="494"/>
        <end position="529"/>
    </location>
</feature>
<dbReference type="Proteomes" id="UP000007264">
    <property type="component" value="Unassembled WGS sequence"/>
</dbReference>
<dbReference type="AlphaFoldDB" id="I0Z0B0"/>
<feature type="domain" description="SAC" evidence="3">
    <location>
        <begin position="32"/>
        <end position="384"/>
    </location>
</feature>
<dbReference type="InterPro" id="IPR036020">
    <property type="entry name" value="WW_dom_sf"/>
</dbReference>
<dbReference type="eggNOG" id="KOG1888">
    <property type="taxonomic scope" value="Eukaryota"/>
</dbReference>
<dbReference type="RefSeq" id="XP_005648623.1">
    <property type="nucleotide sequence ID" value="XM_005648566.1"/>
</dbReference>
<dbReference type="PANTHER" id="PTHR46817:SF1">
    <property type="entry name" value="SAC DOMAIN-CONTAINING PROTEIN"/>
    <property type="match status" value="1"/>
</dbReference>
<dbReference type="Pfam" id="PF02383">
    <property type="entry name" value="Syja_N"/>
    <property type="match status" value="1"/>
</dbReference>
<name>I0Z0B0_COCSC</name>
<feature type="region of interest" description="Disordered" evidence="1">
    <location>
        <begin position="473"/>
        <end position="532"/>
    </location>
</feature>
<dbReference type="CDD" id="cd00201">
    <property type="entry name" value="WW"/>
    <property type="match status" value="1"/>
</dbReference>
<sequence length="754" mass="83103">MRLVTESRWLQLPLPESGQRLTPEEVDRVEMMPKFTLNNAHYFCETADITRPFPSSHSVDNPSWEFVWNRWLAASLRNGVVESRTLEDNRGLRYTLVLFSRRSRLHPGMRYIARGLNSLASPGNEIECEQLLWLAPQSPGAALSWSSYVWRRGTVPIWWGVEIKSGGVGEATIVVSADRPYNGTRRYFRRLQKRYSPEDASKKTASCNGEDVAKEPSELQGVNTPVTCINLLRCNMQRKDELLLSEHFSEGLRTVRKRLPGAPLRVINFDWHGMVKDLREKGAVEGLWALLETIIAQSDISVGTLEPSGTAVQEESESEERARSGADASTSGATPWGDEWKIHWRSRQCGVVRYNCADSLDRTNAASYFGAVQVLSEQCRRLDIGIEASSAHIAALSEARGVARKKPAWNLDISSIHRRIKEDMRTSQRTKTGAGEPPPYNGDSSLPPGWEARKDEVTGRHFYIDHNTRKTTWVRPASPLPAPTARTPDSATPVGGSPDGSSDDLASAADDASEAAVAPANAEPDAEVAGKPGEQRFGLFGLSVDEVRSRLRPDLVAQHAEIFLINGDMNSNLYTSSRAMHSAILSLLQPDGSGMSKAGVGRLQNISVSVQRRWNNVLSDSTRQTIVELFLGLRLPSYFPSARLPFTDTLPLDEDSDAAESDTEEPFVSAARSQGWSPDLVNQHTLLEASRDAPVEEAPAPSPWQQIGQEPGHILDQLTLSDVQQATQPVLPTTKGDLPVTAVGSGAQMKDMQM</sequence>
<feature type="domain" description="WW" evidence="2">
    <location>
        <begin position="444"/>
        <end position="478"/>
    </location>
</feature>
<evidence type="ECO:0000259" key="3">
    <source>
        <dbReference type="PROSITE" id="PS50275"/>
    </source>
</evidence>
<dbReference type="SMART" id="SM00456">
    <property type="entry name" value="WW"/>
    <property type="match status" value="1"/>
</dbReference>
<accession>I0Z0B0</accession>
<feature type="region of interest" description="Disordered" evidence="1">
    <location>
        <begin position="420"/>
        <end position="452"/>
    </location>
</feature>
<comment type="caution">
    <text evidence="4">The sequence shown here is derived from an EMBL/GenBank/DDBJ whole genome shotgun (WGS) entry which is preliminary data.</text>
</comment>